<keyword evidence="2" id="KW-0813">Transport</keyword>
<dbReference type="PANTHER" id="PTHR45008:SF1">
    <property type="entry name" value="PTS SYSTEM GLUCOSE-SPECIFIC EIIA COMPONENT"/>
    <property type="match status" value="1"/>
</dbReference>
<evidence type="ECO:0000256" key="3">
    <source>
        <dbReference type="ARBA" id="ARBA00022597"/>
    </source>
</evidence>
<keyword evidence="9" id="KW-1185">Reference proteome</keyword>
<reference evidence="9" key="1">
    <citation type="submission" date="2023-11" db="EMBL/GenBank/DDBJ databases">
        <authorList>
            <person name="Helweg L.P."/>
            <person name="Kiel A."/>
            <person name="Hitz F."/>
            <person name="Ruckert-Reed C."/>
            <person name="Busche T."/>
            <person name="Kaltschmidt B."/>
            <person name="Kaltschmidt C."/>
        </authorList>
    </citation>
    <scope>NUCLEOTIDE SEQUENCE [LARGE SCALE GENOMIC DNA]</scope>
    <source>
        <strain evidence="9">4.1</strain>
    </source>
</reference>
<dbReference type="InterPro" id="IPR001127">
    <property type="entry name" value="PTS_EIIA_1_perm"/>
</dbReference>
<feature type="domain" description="PTS EIIA type-1" evidence="7">
    <location>
        <begin position="36"/>
        <end position="144"/>
    </location>
</feature>
<dbReference type="SUPFAM" id="SSF51261">
    <property type="entry name" value="Duplicated hybrid motif"/>
    <property type="match status" value="1"/>
</dbReference>
<evidence type="ECO:0000256" key="2">
    <source>
        <dbReference type="ARBA" id="ARBA00022448"/>
    </source>
</evidence>
<dbReference type="PANTHER" id="PTHR45008">
    <property type="entry name" value="PTS SYSTEM GLUCOSE-SPECIFIC EIIA COMPONENT"/>
    <property type="match status" value="1"/>
</dbReference>
<evidence type="ECO:0000256" key="5">
    <source>
        <dbReference type="ARBA" id="ARBA00022683"/>
    </source>
</evidence>
<organism evidence="8 9">
    <name type="scientific">Sanguibacter biliveldensis</name>
    <dbReference type="NCBI Taxonomy" id="3030830"/>
    <lineage>
        <taxon>Bacteria</taxon>
        <taxon>Bacillati</taxon>
        <taxon>Actinomycetota</taxon>
        <taxon>Actinomycetes</taxon>
        <taxon>Micrococcales</taxon>
        <taxon>Sanguibacteraceae</taxon>
        <taxon>Sanguibacter</taxon>
    </lineage>
</organism>
<dbReference type="Gene3D" id="2.70.70.10">
    <property type="entry name" value="Glucose Permease (Domain IIA)"/>
    <property type="match status" value="1"/>
</dbReference>
<proteinExistence type="predicted"/>
<dbReference type="GO" id="GO:0009401">
    <property type="term" value="P:phosphoenolpyruvate-dependent sugar phosphotransferase system"/>
    <property type="evidence" value="ECO:0007669"/>
    <property type="project" value="UniProtKB-KW"/>
</dbReference>
<dbReference type="InterPro" id="IPR050890">
    <property type="entry name" value="PTS_EIIA_component"/>
</dbReference>
<dbReference type="Proteomes" id="UP001304340">
    <property type="component" value="Chromosome"/>
</dbReference>
<evidence type="ECO:0000259" key="7">
    <source>
        <dbReference type="PROSITE" id="PS51093"/>
    </source>
</evidence>
<sequence>MDLGDAAAVTDQPAPAPVRLVAPVSGEVVALADVPDQVFAEEIVGPGLAIEPRSATGGTDTVVQAPVDGTIGSLYPHAFAIETDDERTVLVHLGIDTVTLRGEGFELHVASGDQVTAGQHLITWDPDAVAAAGMSTVCVVIALQGDPADVDRVAEPGQQVSRGDEIARWR</sequence>
<comment type="subcellular location">
    <subcellularLocation>
        <location evidence="1">Cytoplasm</location>
    </subcellularLocation>
</comment>
<dbReference type="GO" id="GO:0005737">
    <property type="term" value="C:cytoplasm"/>
    <property type="evidence" value="ECO:0007669"/>
    <property type="project" value="UniProtKB-SubCell"/>
</dbReference>
<keyword evidence="4" id="KW-0808">Transferase</keyword>
<protein>
    <submittedName>
        <fullName evidence="8">PTS glucose transporter subunit IIA</fullName>
    </submittedName>
</protein>
<dbReference type="InterPro" id="IPR011055">
    <property type="entry name" value="Dup_hybrid_motif"/>
</dbReference>
<dbReference type="PROSITE" id="PS51093">
    <property type="entry name" value="PTS_EIIA_TYPE_1"/>
    <property type="match status" value="1"/>
</dbReference>
<dbReference type="FunFam" id="2.70.70.10:FF:000001">
    <property type="entry name" value="PTS system glucose-specific IIA component"/>
    <property type="match status" value="1"/>
</dbReference>
<evidence type="ECO:0000313" key="9">
    <source>
        <dbReference type="Proteomes" id="UP001304340"/>
    </source>
</evidence>
<dbReference type="NCBIfam" id="TIGR00830">
    <property type="entry name" value="PTBA"/>
    <property type="match status" value="1"/>
</dbReference>
<keyword evidence="3 8" id="KW-0762">Sugar transport</keyword>
<keyword evidence="5" id="KW-0598">Phosphotransferase system</keyword>
<evidence type="ECO:0000256" key="1">
    <source>
        <dbReference type="ARBA" id="ARBA00004496"/>
    </source>
</evidence>
<evidence type="ECO:0000313" key="8">
    <source>
        <dbReference type="EMBL" id="WPF81150.1"/>
    </source>
</evidence>
<dbReference type="KEGG" id="sbil:SANBI_002421"/>
<accession>A0AAF0Z2E7</accession>
<dbReference type="RefSeq" id="WP_082543827.1">
    <property type="nucleotide sequence ID" value="NZ_CP138359.1"/>
</dbReference>
<dbReference type="GO" id="GO:0016301">
    <property type="term" value="F:kinase activity"/>
    <property type="evidence" value="ECO:0007669"/>
    <property type="project" value="UniProtKB-KW"/>
</dbReference>
<gene>
    <name evidence="8" type="ORF">SANBI_002421</name>
</gene>
<dbReference type="AlphaFoldDB" id="A0AAF0Z2E7"/>
<evidence type="ECO:0000256" key="6">
    <source>
        <dbReference type="ARBA" id="ARBA00022777"/>
    </source>
</evidence>
<keyword evidence="6" id="KW-0418">Kinase</keyword>
<evidence type="ECO:0000256" key="4">
    <source>
        <dbReference type="ARBA" id="ARBA00022679"/>
    </source>
</evidence>
<dbReference type="Pfam" id="PF00358">
    <property type="entry name" value="PTS_EIIA_1"/>
    <property type="match status" value="1"/>
</dbReference>
<name>A0AAF0Z2E7_9MICO</name>
<dbReference type="EMBL" id="CP138359">
    <property type="protein sequence ID" value="WPF81150.1"/>
    <property type="molecule type" value="Genomic_DNA"/>
</dbReference>